<dbReference type="Pfam" id="PF21694">
    <property type="entry name" value="DNA_pol3_delta_C"/>
    <property type="match status" value="1"/>
</dbReference>
<dbReference type="EC" id="2.7.7.7" evidence="1"/>
<dbReference type="GO" id="GO:0009360">
    <property type="term" value="C:DNA polymerase III complex"/>
    <property type="evidence" value="ECO:0007669"/>
    <property type="project" value="InterPro"/>
</dbReference>
<dbReference type="AlphaFoldDB" id="A0A4R2L1C2"/>
<keyword evidence="4" id="KW-0548">Nucleotidyltransferase</keyword>
<feature type="domain" description="DNA polymerase III delta subunit-like C-terminal" evidence="10">
    <location>
        <begin position="222"/>
        <end position="341"/>
    </location>
</feature>
<keyword evidence="12" id="KW-1185">Reference proteome</keyword>
<dbReference type="RefSeq" id="WP_132241948.1">
    <property type="nucleotide sequence ID" value="NZ_SLWV01000001.1"/>
</dbReference>
<evidence type="ECO:0000313" key="12">
    <source>
        <dbReference type="Proteomes" id="UP000294919"/>
    </source>
</evidence>
<evidence type="ECO:0000313" key="11">
    <source>
        <dbReference type="EMBL" id="TCO80063.1"/>
    </source>
</evidence>
<accession>A0A4R2L1C2</accession>
<dbReference type="InterPro" id="IPR027417">
    <property type="entry name" value="P-loop_NTPase"/>
</dbReference>
<dbReference type="SUPFAM" id="SSF48019">
    <property type="entry name" value="post-AAA+ oligomerization domain-like"/>
    <property type="match status" value="1"/>
</dbReference>
<reference evidence="11 12" key="1">
    <citation type="submission" date="2019-03" db="EMBL/GenBank/DDBJ databases">
        <title>Genomic Encyclopedia of Type Strains, Phase IV (KMG-IV): sequencing the most valuable type-strain genomes for metagenomic binning, comparative biology and taxonomic classification.</title>
        <authorList>
            <person name="Goeker M."/>
        </authorList>
    </citation>
    <scope>NUCLEOTIDE SEQUENCE [LARGE SCALE GENOMIC DNA]</scope>
    <source>
        <strain evidence="11 12">DSM 102940</strain>
    </source>
</reference>
<dbReference type="InterPro" id="IPR010372">
    <property type="entry name" value="DNA_pol3_delta_N"/>
</dbReference>
<dbReference type="NCBIfam" id="TIGR01128">
    <property type="entry name" value="holA"/>
    <property type="match status" value="1"/>
</dbReference>
<dbReference type="Gene3D" id="1.10.8.60">
    <property type="match status" value="1"/>
</dbReference>
<dbReference type="Proteomes" id="UP000294919">
    <property type="component" value="Unassembled WGS sequence"/>
</dbReference>
<keyword evidence="6" id="KW-0239">DNA-directed DNA polymerase</keyword>
<gene>
    <name evidence="11" type="ORF">EV214_101301</name>
</gene>
<name>A0A4R2L1C2_9FIRM</name>
<dbReference type="InterPro" id="IPR005790">
    <property type="entry name" value="DNA_polIII_delta"/>
</dbReference>
<evidence type="ECO:0000256" key="8">
    <source>
        <dbReference type="ARBA" id="ARBA00049244"/>
    </source>
</evidence>
<dbReference type="GO" id="GO:0003887">
    <property type="term" value="F:DNA-directed DNA polymerase activity"/>
    <property type="evidence" value="ECO:0007669"/>
    <property type="project" value="UniProtKB-KW"/>
</dbReference>
<dbReference type="PANTHER" id="PTHR34388">
    <property type="entry name" value="DNA POLYMERASE III SUBUNIT DELTA"/>
    <property type="match status" value="1"/>
</dbReference>
<dbReference type="Pfam" id="PF06144">
    <property type="entry name" value="DNA_pol3_delta"/>
    <property type="match status" value="1"/>
</dbReference>
<dbReference type="SUPFAM" id="SSF52540">
    <property type="entry name" value="P-loop containing nucleoside triphosphate hydrolases"/>
    <property type="match status" value="1"/>
</dbReference>
<evidence type="ECO:0000256" key="4">
    <source>
        <dbReference type="ARBA" id="ARBA00022695"/>
    </source>
</evidence>
<proteinExistence type="inferred from homology"/>
<comment type="similarity">
    <text evidence="7">Belongs to the DNA polymerase HolA subunit family.</text>
</comment>
<evidence type="ECO:0000256" key="1">
    <source>
        <dbReference type="ARBA" id="ARBA00012417"/>
    </source>
</evidence>
<evidence type="ECO:0000256" key="7">
    <source>
        <dbReference type="ARBA" id="ARBA00034754"/>
    </source>
</evidence>
<evidence type="ECO:0000256" key="6">
    <source>
        <dbReference type="ARBA" id="ARBA00022932"/>
    </source>
</evidence>
<comment type="caution">
    <text evidence="11">The sequence shown here is derived from an EMBL/GenBank/DDBJ whole genome shotgun (WGS) entry which is preliminary data.</text>
</comment>
<organism evidence="11 12">
    <name type="scientific">Marinisporobacter balticus</name>
    <dbReference type="NCBI Taxonomy" id="2018667"/>
    <lineage>
        <taxon>Bacteria</taxon>
        <taxon>Bacillati</taxon>
        <taxon>Bacillota</taxon>
        <taxon>Clostridia</taxon>
        <taxon>Peptostreptococcales</taxon>
        <taxon>Thermotaleaceae</taxon>
        <taxon>Marinisporobacter</taxon>
    </lineage>
</organism>
<evidence type="ECO:0000256" key="3">
    <source>
        <dbReference type="ARBA" id="ARBA00022679"/>
    </source>
</evidence>
<feature type="domain" description="DNA polymerase III delta N-terminal" evidence="9">
    <location>
        <begin position="19"/>
        <end position="141"/>
    </location>
</feature>
<dbReference type="OrthoDB" id="9775929at2"/>
<protein>
    <recommendedName>
        <fullName evidence="2">DNA polymerase III subunit delta</fullName>
        <ecNumber evidence="1">2.7.7.7</ecNumber>
    </recommendedName>
</protein>
<evidence type="ECO:0000256" key="2">
    <source>
        <dbReference type="ARBA" id="ARBA00017703"/>
    </source>
</evidence>
<dbReference type="GO" id="GO:0006261">
    <property type="term" value="P:DNA-templated DNA replication"/>
    <property type="evidence" value="ECO:0007669"/>
    <property type="project" value="TreeGrafter"/>
</dbReference>
<comment type="catalytic activity">
    <reaction evidence="8">
        <text>DNA(n) + a 2'-deoxyribonucleoside 5'-triphosphate = DNA(n+1) + diphosphate</text>
        <dbReference type="Rhea" id="RHEA:22508"/>
        <dbReference type="Rhea" id="RHEA-COMP:17339"/>
        <dbReference type="Rhea" id="RHEA-COMP:17340"/>
        <dbReference type="ChEBI" id="CHEBI:33019"/>
        <dbReference type="ChEBI" id="CHEBI:61560"/>
        <dbReference type="ChEBI" id="CHEBI:173112"/>
        <dbReference type="EC" id="2.7.7.7"/>
    </reaction>
</comment>
<evidence type="ECO:0000256" key="5">
    <source>
        <dbReference type="ARBA" id="ARBA00022705"/>
    </source>
</evidence>
<sequence length="344" mass="40523">MNYKDVLKDLKENKLDNLYLFYGAEYYLIENTMHKIKEKIIDQEFEALNYQVIDGKETNVDFIIHTCETLPFMGEKRMVLIKDLECFFGKRKNISEEEEKKLLKYMEDLPSTTYVFFVVTQGIDKRKKIIKKVDKYGEVIEFAKLEEKDICKWIEKTFKRYNKQIKNKEISFFLDLTGYLDKNSNKNLKDLDNEINKLCSYIGDKTSITNKEIELLASKSIENDIFSLVEAIGIKNSDKALSLLNDMLIEGESEIKILYMITRQFRYLFQMKLMEKQGYTPMTMGPKLGIRQFVAKKYLKQAMNFQTDVLKNALHVCLDTDESIKKGRIDQRLGIELLITEFTK</sequence>
<dbReference type="Gene3D" id="3.40.50.300">
    <property type="entry name" value="P-loop containing nucleotide triphosphate hydrolases"/>
    <property type="match status" value="1"/>
</dbReference>
<dbReference type="Gene3D" id="1.20.272.10">
    <property type="match status" value="1"/>
</dbReference>
<dbReference type="InterPro" id="IPR008921">
    <property type="entry name" value="DNA_pol3_clamp-load_cplx_C"/>
</dbReference>
<dbReference type="EMBL" id="SLWV01000001">
    <property type="protein sequence ID" value="TCO80063.1"/>
    <property type="molecule type" value="Genomic_DNA"/>
</dbReference>
<dbReference type="InterPro" id="IPR048466">
    <property type="entry name" value="DNA_pol3_delta-like_C"/>
</dbReference>
<dbReference type="GO" id="GO:0003677">
    <property type="term" value="F:DNA binding"/>
    <property type="evidence" value="ECO:0007669"/>
    <property type="project" value="InterPro"/>
</dbReference>
<keyword evidence="5" id="KW-0235">DNA replication</keyword>
<evidence type="ECO:0000259" key="9">
    <source>
        <dbReference type="Pfam" id="PF06144"/>
    </source>
</evidence>
<dbReference type="PANTHER" id="PTHR34388:SF1">
    <property type="entry name" value="DNA POLYMERASE III SUBUNIT DELTA"/>
    <property type="match status" value="1"/>
</dbReference>
<keyword evidence="3" id="KW-0808">Transferase</keyword>
<evidence type="ECO:0000259" key="10">
    <source>
        <dbReference type="Pfam" id="PF21694"/>
    </source>
</evidence>